<dbReference type="PROSITE" id="PS51318">
    <property type="entry name" value="TAT"/>
    <property type="match status" value="1"/>
</dbReference>
<dbReference type="InterPro" id="IPR003790">
    <property type="entry name" value="GHL10"/>
</dbReference>
<gene>
    <name evidence="3" type="ORF">GCM10022226_21410</name>
</gene>
<dbReference type="PANTHER" id="PTHR43405">
    <property type="entry name" value="GLYCOSYL HYDROLASE DIGH"/>
    <property type="match status" value="1"/>
</dbReference>
<name>A0ABP7HU14_9ACTN</name>
<comment type="caution">
    <text evidence="3">The sequence shown here is derived from an EMBL/GenBank/DDBJ whole genome shotgun (WGS) entry which is preliminary data.</text>
</comment>
<dbReference type="PANTHER" id="PTHR43405:SF1">
    <property type="entry name" value="GLYCOSYL HYDROLASE DIGH"/>
    <property type="match status" value="1"/>
</dbReference>
<dbReference type="InterPro" id="IPR017853">
    <property type="entry name" value="GH"/>
</dbReference>
<organism evidence="3 4">
    <name type="scientific">Sphaerisporangium flaviroseum</name>
    <dbReference type="NCBI Taxonomy" id="509199"/>
    <lineage>
        <taxon>Bacteria</taxon>
        <taxon>Bacillati</taxon>
        <taxon>Actinomycetota</taxon>
        <taxon>Actinomycetes</taxon>
        <taxon>Streptosporangiales</taxon>
        <taxon>Streptosporangiaceae</taxon>
        <taxon>Sphaerisporangium</taxon>
    </lineage>
</organism>
<dbReference type="InterPro" id="IPR052177">
    <property type="entry name" value="Divisome_Glycosyl_Hydrolase"/>
</dbReference>
<dbReference type="EMBL" id="BAAAZR010000002">
    <property type="protein sequence ID" value="GAA3801417.1"/>
    <property type="molecule type" value="Genomic_DNA"/>
</dbReference>
<sequence length="532" mass="58873">MRPRPVSRRDVLKGLAAATLVPLALGQRPAYRADAAGPHDHAGDALHAGSGATAALASPRQMRGMWIASVANANWPSLTGLPVAEQKREFVSWLDLANERRFNAVFVQIRPTADAFWPSPYEPWSQYLTGVQGRDPGYDPLAFMIEAAHERGLAFHAWFNPYRVSMQADPALLAPEHPVRRHPHWGVAYGGSLYYNPGLPEVRAFVQDAIMDAVTRYDIDGVHFDDYFYPYPLDGQEFGDADAYARHGAGFPDRAAWRRNNVDLLIKEIGQRVRTEKPEVQWGISPFGIWRNSTTDPLGSATTGSESYDQQYADTRGWVKKGWLDYVVPQLYWNIGLPAADYAVLTPWWAEAVAGTGTQLWIGQAAYNVGVAGQPPAWQDPAELSRHLTLNREHPQIGGDVYFSSTDVRADRLGFFTRLENDHYTRPALGPVLPRLAEGDPPRRPVITHARHTGKGVELGFRATGHGEPRLYAVYRFGGQDAAEAEGLVAVVPGGHRGEFLDTGGKRGACYRVTALDRANRQSEPSPSHQVR</sequence>
<dbReference type="SUPFAM" id="SSF51445">
    <property type="entry name" value="(Trans)glycosidases"/>
    <property type="match status" value="1"/>
</dbReference>
<accession>A0ABP7HU14</accession>
<evidence type="ECO:0000313" key="4">
    <source>
        <dbReference type="Proteomes" id="UP001500888"/>
    </source>
</evidence>
<reference evidence="4" key="1">
    <citation type="journal article" date="2019" name="Int. J. Syst. Evol. Microbiol.">
        <title>The Global Catalogue of Microorganisms (GCM) 10K type strain sequencing project: providing services to taxonomists for standard genome sequencing and annotation.</title>
        <authorList>
            <consortium name="The Broad Institute Genomics Platform"/>
            <consortium name="The Broad Institute Genome Sequencing Center for Infectious Disease"/>
            <person name="Wu L."/>
            <person name="Ma J."/>
        </authorList>
    </citation>
    <scope>NUCLEOTIDE SEQUENCE [LARGE SCALE GENOMIC DNA]</scope>
    <source>
        <strain evidence="4">JCM 16908</strain>
    </source>
</reference>
<dbReference type="Pfam" id="PF02638">
    <property type="entry name" value="GHL10"/>
    <property type="match status" value="1"/>
</dbReference>
<evidence type="ECO:0000259" key="2">
    <source>
        <dbReference type="Pfam" id="PF02638"/>
    </source>
</evidence>
<dbReference type="Proteomes" id="UP001500888">
    <property type="component" value="Unassembled WGS sequence"/>
</dbReference>
<dbReference type="InterPro" id="IPR006311">
    <property type="entry name" value="TAT_signal"/>
</dbReference>
<keyword evidence="4" id="KW-1185">Reference proteome</keyword>
<dbReference type="RefSeq" id="WP_344937346.1">
    <property type="nucleotide sequence ID" value="NZ_BAAAZR010000002.1"/>
</dbReference>
<keyword evidence="1" id="KW-0732">Signal</keyword>
<evidence type="ECO:0000313" key="3">
    <source>
        <dbReference type="EMBL" id="GAA3801417.1"/>
    </source>
</evidence>
<evidence type="ECO:0000256" key="1">
    <source>
        <dbReference type="ARBA" id="ARBA00022729"/>
    </source>
</evidence>
<proteinExistence type="predicted"/>
<protein>
    <submittedName>
        <fullName evidence="3">Family 10 glycosylhydrolase</fullName>
    </submittedName>
</protein>
<feature type="domain" description="Glycosyl hydrolase-like 10" evidence="2">
    <location>
        <begin position="61"/>
        <end position="374"/>
    </location>
</feature>
<dbReference type="Gene3D" id="3.20.20.80">
    <property type="entry name" value="Glycosidases"/>
    <property type="match status" value="1"/>
</dbReference>